<feature type="chain" id="PRO_5032858439" evidence="1">
    <location>
        <begin position="22"/>
        <end position="311"/>
    </location>
</feature>
<comment type="caution">
    <text evidence="2">The sequence shown here is derived from an EMBL/GenBank/DDBJ whole genome shotgun (WGS) entry which is preliminary data.</text>
</comment>
<sequence>MINAPNLACIILALAAPAASAAGSLRGSRRTQSEGMVTTEGPTDIDIAIAKFALNAQADCHSVPNIGFRVPLQLECLEAEFYSYAAYGYGLTDDLRGYGPEPIGGMKATLSPEVQAYAEEIAKNEIAHVGVLRAALGNLAPACPQIDIGPAFAAVANAAAATVFDPPYTPYDNDTSFLLGAFLFEDVGVTAYNGAAPLLTNKGILSTAASILAVEAYHGGSLRTLLYQQEDVVLTPHTFTVGEAVALASALRASVGGGKDKALETDGVLSIMPVDENSLAFARTATEVLNIVYLGSASTPGGFFPNGINMA</sequence>
<protein>
    <submittedName>
        <fullName evidence="2">Ferritin-like domain-containing protein</fullName>
    </submittedName>
</protein>
<dbReference type="PANTHER" id="PTHR31694">
    <property type="entry name" value="DESICCATION-LIKE PROTEIN"/>
    <property type="match status" value="1"/>
</dbReference>
<dbReference type="AlphaFoldDB" id="A0A835YUW9"/>
<dbReference type="InterPro" id="IPR052965">
    <property type="entry name" value="Pigment-catalase-like"/>
</dbReference>
<proteinExistence type="predicted"/>
<gene>
    <name evidence="2" type="ORF">JKP88DRAFT_248772</name>
</gene>
<dbReference type="CDD" id="cd00657">
    <property type="entry name" value="Ferritin_like"/>
    <property type="match status" value="1"/>
</dbReference>
<reference evidence="2" key="1">
    <citation type="submission" date="2021-02" db="EMBL/GenBank/DDBJ databases">
        <title>First Annotated Genome of the Yellow-green Alga Tribonema minus.</title>
        <authorList>
            <person name="Mahan K.M."/>
        </authorList>
    </citation>
    <scope>NUCLEOTIDE SEQUENCE</scope>
    <source>
        <strain evidence="2">UTEX B ZZ1240</strain>
    </source>
</reference>
<accession>A0A835YUW9</accession>
<dbReference type="Pfam" id="PF13668">
    <property type="entry name" value="Ferritin_2"/>
    <property type="match status" value="1"/>
</dbReference>
<evidence type="ECO:0000313" key="3">
    <source>
        <dbReference type="Proteomes" id="UP000664859"/>
    </source>
</evidence>
<keyword evidence="1" id="KW-0732">Signal</keyword>
<organism evidence="2 3">
    <name type="scientific">Tribonema minus</name>
    <dbReference type="NCBI Taxonomy" id="303371"/>
    <lineage>
        <taxon>Eukaryota</taxon>
        <taxon>Sar</taxon>
        <taxon>Stramenopiles</taxon>
        <taxon>Ochrophyta</taxon>
        <taxon>PX clade</taxon>
        <taxon>Xanthophyceae</taxon>
        <taxon>Tribonematales</taxon>
        <taxon>Tribonemataceae</taxon>
        <taxon>Tribonema</taxon>
    </lineage>
</organism>
<evidence type="ECO:0000313" key="2">
    <source>
        <dbReference type="EMBL" id="KAG5177559.1"/>
    </source>
</evidence>
<dbReference type="PANTHER" id="PTHR31694:SF26">
    <property type="entry name" value="OS05G0151100 PROTEIN"/>
    <property type="match status" value="1"/>
</dbReference>
<dbReference type="Proteomes" id="UP000664859">
    <property type="component" value="Unassembled WGS sequence"/>
</dbReference>
<dbReference type="EMBL" id="JAFCMP010000524">
    <property type="protein sequence ID" value="KAG5177559.1"/>
    <property type="molecule type" value="Genomic_DNA"/>
</dbReference>
<keyword evidence="3" id="KW-1185">Reference proteome</keyword>
<dbReference type="OrthoDB" id="1001765at2759"/>
<dbReference type="SUPFAM" id="SSF47240">
    <property type="entry name" value="Ferritin-like"/>
    <property type="match status" value="1"/>
</dbReference>
<dbReference type="InterPro" id="IPR009078">
    <property type="entry name" value="Ferritin-like_SF"/>
</dbReference>
<evidence type="ECO:0000256" key="1">
    <source>
        <dbReference type="SAM" id="SignalP"/>
    </source>
</evidence>
<name>A0A835YUW9_9STRA</name>
<feature type="signal peptide" evidence="1">
    <location>
        <begin position="1"/>
        <end position="21"/>
    </location>
</feature>